<dbReference type="InterPro" id="IPR053185">
    <property type="entry name" value="SET_domain_protein"/>
</dbReference>
<name>A0A553PKP0_TIGCA</name>
<dbReference type="PANTHER" id="PTHR47332">
    <property type="entry name" value="SET DOMAIN-CONTAINING PROTEIN 5"/>
    <property type="match status" value="1"/>
</dbReference>
<evidence type="ECO:0000313" key="2">
    <source>
        <dbReference type="EMBL" id="TRY78252.1"/>
    </source>
</evidence>
<dbReference type="OrthoDB" id="438641at2759"/>
<keyword evidence="3" id="KW-1185">Reference proteome</keyword>
<evidence type="ECO:0000313" key="3">
    <source>
        <dbReference type="Proteomes" id="UP000318571"/>
    </source>
</evidence>
<dbReference type="PANTHER" id="PTHR47332:SF4">
    <property type="entry name" value="SET DOMAIN-CONTAINING PROTEIN 5"/>
    <property type="match status" value="1"/>
</dbReference>
<evidence type="ECO:0000259" key="1">
    <source>
        <dbReference type="PROSITE" id="PS50280"/>
    </source>
</evidence>
<dbReference type="SMART" id="SM00317">
    <property type="entry name" value="SET"/>
    <property type="match status" value="1"/>
</dbReference>
<dbReference type="GO" id="GO:0008170">
    <property type="term" value="F:N-methyltransferase activity"/>
    <property type="evidence" value="ECO:0007669"/>
    <property type="project" value="UniProtKB-ARBA"/>
</dbReference>
<proteinExistence type="predicted"/>
<dbReference type="SUPFAM" id="SSF82199">
    <property type="entry name" value="SET domain"/>
    <property type="match status" value="1"/>
</dbReference>
<dbReference type="Proteomes" id="UP000318571">
    <property type="component" value="Chromosome 11"/>
</dbReference>
<dbReference type="GO" id="GO:0008276">
    <property type="term" value="F:protein methyltransferase activity"/>
    <property type="evidence" value="ECO:0007669"/>
    <property type="project" value="UniProtKB-ARBA"/>
</dbReference>
<dbReference type="InterPro" id="IPR001214">
    <property type="entry name" value="SET_dom"/>
</dbReference>
<accession>A0A553PKP0</accession>
<dbReference type="GO" id="GO:0008757">
    <property type="term" value="F:S-adenosylmethionine-dependent methyltransferase activity"/>
    <property type="evidence" value="ECO:0007669"/>
    <property type="project" value="UniProtKB-ARBA"/>
</dbReference>
<sequence length="293" mass="32950">MMAAFEVKEIAGKGQGLFATRSIATGQVILREKPLIVMPDRVFQMSDMRDLEDWLDRRINKLSSDQRSTFLALSDCSNGVSHEAEKTYSGIFFTNDMDFNGDAALFPTMAKANHACVPNADFVSRPGLGVQDLMAIRDILAGEEITLSYLPAGSEGSDIKAVRQAYTREWYGFQCSCQTCCLKGAALKLDEKMRQRIRSVQKREFEHVSLLELEELLVNLEKAKSKLPYQMDMNRLVFERALAEGNFKIAARIVALGHMYDTIVNPEDAVNSWDYALKSIFVQIGHQIIMFPA</sequence>
<dbReference type="PROSITE" id="PS50280">
    <property type="entry name" value="SET"/>
    <property type="match status" value="1"/>
</dbReference>
<dbReference type="OMA" id="CTPNICW"/>
<comment type="caution">
    <text evidence="2">The sequence shown here is derived from an EMBL/GenBank/DDBJ whole genome shotgun (WGS) entry which is preliminary data.</text>
</comment>
<feature type="domain" description="SET" evidence="1">
    <location>
        <begin position="3"/>
        <end position="150"/>
    </location>
</feature>
<dbReference type="CDD" id="cd20071">
    <property type="entry name" value="SET_SMYD"/>
    <property type="match status" value="1"/>
</dbReference>
<dbReference type="InterPro" id="IPR046341">
    <property type="entry name" value="SET_dom_sf"/>
</dbReference>
<reference evidence="2 3" key="1">
    <citation type="journal article" date="2018" name="Nat. Ecol. Evol.">
        <title>Genomic signatures of mitonuclear coevolution across populations of Tigriopus californicus.</title>
        <authorList>
            <person name="Barreto F.S."/>
            <person name="Watson E.T."/>
            <person name="Lima T.G."/>
            <person name="Willett C.S."/>
            <person name="Edmands S."/>
            <person name="Li W."/>
            <person name="Burton R.S."/>
        </authorList>
    </citation>
    <scope>NUCLEOTIDE SEQUENCE [LARGE SCALE GENOMIC DNA]</scope>
    <source>
        <strain evidence="2 3">San Diego</strain>
    </source>
</reference>
<dbReference type="EMBL" id="VCGU01000003">
    <property type="protein sequence ID" value="TRY78252.1"/>
    <property type="molecule type" value="Genomic_DNA"/>
</dbReference>
<dbReference type="AlphaFoldDB" id="A0A553PKP0"/>
<gene>
    <name evidence="2" type="ORF">TCAL_13437</name>
</gene>
<organism evidence="2 3">
    <name type="scientific">Tigriopus californicus</name>
    <name type="common">Marine copepod</name>
    <dbReference type="NCBI Taxonomy" id="6832"/>
    <lineage>
        <taxon>Eukaryota</taxon>
        <taxon>Metazoa</taxon>
        <taxon>Ecdysozoa</taxon>
        <taxon>Arthropoda</taxon>
        <taxon>Crustacea</taxon>
        <taxon>Multicrustacea</taxon>
        <taxon>Hexanauplia</taxon>
        <taxon>Copepoda</taxon>
        <taxon>Harpacticoida</taxon>
        <taxon>Harpacticidae</taxon>
        <taxon>Tigriopus</taxon>
    </lineage>
</organism>
<dbReference type="Pfam" id="PF00856">
    <property type="entry name" value="SET"/>
    <property type="match status" value="1"/>
</dbReference>
<protein>
    <recommendedName>
        <fullName evidence="1">SET domain-containing protein</fullName>
    </recommendedName>
</protein>
<dbReference type="STRING" id="6832.A0A553PKP0"/>
<dbReference type="Gene3D" id="2.170.270.10">
    <property type="entry name" value="SET domain"/>
    <property type="match status" value="1"/>
</dbReference>